<evidence type="ECO:0000256" key="8">
    <source>
        <dbReference type="SAM" id="SignalP"/>
    </source>
</evidence>
<evidence type="ECO:0000256" key="4">
    <source>
        <dbReference type="ARBA" id="ARBA00022529"/>
    </source>
</evidence>
<dbReference type="AlphaFoldDB" id="A0A671VMY4"/>
<keyword evidence="6" id="KW-0044">Antibiotic</keyword>
<name>A0A671VMY4_SPAAU</name>
<proteinExistence type="inferred from homology"/>
<dbReference type="Proteomes" id="UP000472265">
    <property type="component" value="Chromosome 22"/>
</dbReference>
<evidence type="ECO:0000256" key="2">
    <source>
        <dbReference type="ARBA" id="ARBA00007419"/>
    </source>
</evidence>
<dbReference type="GeneTree" id="ENSGT01080000257477"/>
<protein>
    <submittedName>
        <fullName evidence="9">Dicentracin-like</fullName>
    </submittedName>
</protein>
<keyword evidence="8" id="KW-0732">Signal</keyword>
<feature type="region of interest" description="Disordered" evidence="7">
    <location>
        <begin position="61"/>
        <end position="92"/>
    </location>
</feature>
<sequence length="92" mass="10379">MSHGDVIFRMKCVMIFLVLTLVVLMAEPGECVFGRLKAMWKAAKSGWRAQKHKMDMEKMARRYGQNWQQGGQEGQGGPPADQGQAPPNTSWR</sequence>
<evidence type="ECO:0000256" key="7">
    <source>
        <dbReference type="SAM" id="MobiDB-lite"/>
    </source>
</evidence>
<organism evidence="9 10">
    <name type="scientific">Sparus aurata</name>
    <name type="common">Gilthead sea bream</name>
    <dbReference type="NCBI Taxonomy" id="8175"/>
    <lineage>
        <taxon>Eukaryota</taxon>
        <taxon>Metazoa</taxon>
        <taxon>Chordata</taxon>
        <taxon>Craniata</taxon>
        <taxon>Vertebrata</taxon>
        <taxon>Euteleostomi</taxon>
        <taxon>Actinopterygii</taxon>
        <taxon>Neopterygii</taxon>
        <taxon>Teleostei</taxon>
        <taxon>Neoteleostei</taxon>
        <taxon>Acanthomorphata</taxon>
        <taxon>Eupercaria</taxon>
        <taxon>Spariformes</taxon>
        <taxon>Sparidae</taxon>
        <taxon>Sparus</taxon>
    </lineage>
</organism>
<gene>
    <name evidence="9" type="primary">LOC115574024</name>
</gene>
<evidence type="ECO:0000313" key="10">
    <source>
        <dbReference type="Proteomes" id="UP000472265"/>
    </source>
</evidence>
<dbReference type="OMA" id="VIFRMKC"/>
<dbReference type="Ensembl" id="ENSSAUT00010029907.1">
    <property type="protein sequence ID" value="ENSSAUP00010028368.1"/>
    <property type="gene ID" value="ENSSAUG00010012209.1"/>
</dbReference>
<reference evidence="9" key="2">
    <citation type="submission" date="2025-08" db="UniProtKB">
        <authorList>
            <consortium name="Ensembl"/>
        </authorList>
    </citation>
    <scope>IDENTIFICATION</scope>
</reference>
<evidence type="ECO:0000256" key="3">
    <source>
        <dbReference type="ARBA" id="ARBA00022525"/>
    </source>
</evidence>
<dbReference type="GO" id="GO:0005576">
    <property type="term" value="C:extracellular region"/>
    <property type="evidence" value="ECO:0007669"/>
    <property type="project" value="UniProtKB-SubCell"/>
</dbReference>
<evidence type="ECO:0000256" key="5">
    <source>
        <dbReference type="ARBA" id="ARBA00022815"/>
    </source>
</evidence>
<keyword evidence="5" id="KW-0027">Amidation</keyword>
<keyword evidence="4" id="KW-0929">Antimicrobial</keyword>
<reference evidence="9" key="1">
    <citation type="submission" date="2021-04" db="EMBL/GenBank/DDBJ databases">
        <authorList>
            <consortium name="Wellcome Sanger Institute Data Sharing"/>
        </authorList>
    </citation>
    <scope>NUCLEOTIDE SEQUENCE [LARGE SCALE GENOMIC DNA]</scope>
</reference>
<keyword evidence="3" id="KW-0964">Secreted</keyword>
<dbReference type="InterPro" id="IPR012515">
    <property type="entry name" value="Antimicrobial12"/>
</dbReference>
<dbReference type="Pfam" id="PF08107">
    <property type="entry name" value="Antimicrobial12"/>
    <property type="match status" value="1"/>
</dbReference>
<dbReference type="GO" id="GO:0042742">
    <property type="term" value="P:defense response to bacterium"/>
    <property type="evidence" value="ECO:0007669"/>
    <property type="project" value="UniProtKB-KW"/>
</dbReference>
<reference evidence="9" key="3">
    <citation type="submission" date="2025-09" db="UniProtKB">
        <authorList>
            <consortium name="Ensembl"/>
        </authorList>
    </citation>
    <scope>IDENTIFICATION</scope>
</reference>
<comment type="similarity">
    <text evidence="2">Belongs to the pleurocidin family.</text>
</comment>
<keyword evidence="10" id="KW-1185">Reference proteome</keyword>
<accession>A0A671VMY4</accession>
<dbReference type="InParanoid" id="A0A671VMY4"/>
<evidence type="ECO:0000256" key="1">
    <source>
        <dbReference type="ARBA" id="ARBA00004613"/>
    </source>
</evidence>
<feature type="signal peptide" evidence="8">
    <location>
        <begin position="1"/>
        <end position="31"/>
    </location>
</feature>
<evidence type="ECO:0000313" key="9">
    <source>
        <dbReference type="Ensembl" id="ENSSAUP00010028368.1"/>
    </source>
</evidence>
<evidence type="ECO:0000256" key="6">
    <source>
        <dbReference type="ARBA" id="ARBA00023022"/>
    </source>
</evidence>
<feature type="compositionally biased region" description="Low complexity" evidence="7">
    <location>
        <begin position="78"/>
        <end position="92"/>
    </location>
</feature>
<feature type="chain" id="PRO_5025565271" evidence="8">
    <location>
        <begin position="32"/>
        <end position="92"/>
    </location>
</feature>
<comment type="subcellular location">
    <subcellularLocation>
        <location evidence="1">Secreted</location>
    </subcellularLocation>
</comment>